<organism evidence="1 2">
    <name type="scientific">Bacillus cereus ISP2954</name>
    <dbReference type="NCBI Taxonomy" id="1053215"/>
    <lineage>
        <taxon>Bacteria</taxon>
        <taxon>Bacillati</taxon>
        <taxon>Bacillota</taxon>
        <taxon>Bacilli</taxon>
        <taxon>Bacillales</taxon>
        <taxon>Bacillaceae</taxon>
        <taxon>Bacillus</taxon>
        <taxon>Bacillus cereus group</taxon>
    </lineage>
</organism>
<reference evidence="1 2" key="1">
    <citation type="submission" date="2012-12" db="EMBL/GenBank/DDBJ databases">
        <title>The Genome Sequence of Bacillus cereus ISP2954.</title>
        <authorList>
            <consortium name="The Broad Institute Genome Sequencing Platform"/>
            <consortium name="The Broad Institute Genome Sequencing Center for Infectious Disease"/>
            <person name="Feldgarden M."/>
            <person name="Van der Auwera G.A."/>
            <person name="Mahillon J."/>
            <person name="Duprez V."/>
            <person name="Timmery S."/>
            <person name="Mattelet C."/>
            <person name="Dierick K."/>
            <person name="Sun M."/>
            <person name="Yu Z."/>
            <person name="Zhu L."/>
            <person name="Hu X."/>
            <person name="Shank E.B."/>
            <person name="Swiecicka I."/>
            <person name="Hansen B.M."/>
            <person name="Andrup L."/>
            <person name="Walker B."/>
            <person name="Young S.K."/>
            <person name="Zeng Q."/>
            <person name="Gargeya S."/>
            <person name="Fitzgerald M."/>
            <person name="Haas B."/>
            <person name="Abouelleil A."/>
            <person name="Alvarado L."/>
            <person name="Arachchi H.M."/>
            <person name="Berlin A.M."/>
            <person name="Chapman S.B."/>
            <person name="Dewar J."/>
            <person name="Goldberg J."/>
            <person name="Griggs A."/>
            <person name="Gujja S."/>
            <person name="Hansen M."/>
            <person name="Howarth C."/>
            <person name="Imamovic A."/>
            <person name="Larimer J."/>
            <person name="McCowan C."/>
            <person name="Murphy C."/>
            <person name="Neiman D."/>
            <person name="Pearson M."/>
            <person name="Priest M."/>
            <person name="Roberts A."/>
            <person name="Saif S."/>
            <person name="Shea T."/>
            <person name="Sisk P."/>
            <person name="Sykes S."/>
            <person name="Wortman J."/>
            <person name="Nusbaum C."/>
            <person name="Birren B."/>
        </authorList>
    </citation>
    <scope>NUCLEOTIDE SEQUENCE [LARGE SCALE GENOMIC DNA]</scope>
    <source>
        <strain evidence="1 2">ISP2954</strain>
    </source>
</reference>
<gene>
    <name evidence="1" type="ORF">IGU_06945</name>
</gene>
<evidence type="ECO:0000313" key="2">
    <source>
        <dbReference type="Proteomes" id="UP000013989"/>
    </source>
</evidence>
<comment type="caution">
    <text evidence="1">The sequence shown here is derived from an EMBL/GenBank/DDBJ whole genome shotgun (WGS) entry which is preliminary data.</text>
</comment>
<proteinExistence type="predicted"/>
<dbReference type="Proteomes" id="UP000013989">
    <property type="component" value="Unassembled WGS sequence"/>
</dbReference>
<dbReference type="AlphaFoldDB" id="A0A9W5VBK6"/>
<accession>A0A9W5VBK6</accession>
<sequence length="84" mass="9240">MLLIKNELFYPISKILILADTAVKAPPPLFKRVTVPVVEVLLTKVSVDGTVVTVKATLPVVWIRFIDVPYRPPGIGVPFSAKEN</sequence>
<evidence type="ECO:0000313" key="1">
    <source>
        <dbReference type="EMBL" id="EOP49444.1"/>
    </source>
</evidence>
<dbReference type="EMBL" id="AHEJ01000135">
    <property type="protein sequence ID" value="EOP49444.1"/>
    <property type="molecule type" value="Genomic_DNA"/>
</dbReference>
<name>A0A9W5VBK6_BACCE</name>
<protein>
    <submittedName>
        <fullName evidence="1">Uncharacterized protein</fullName>
    </submittedName>
</protein>